<dbReference type="InterPro" id="IPR005693">
    <property type="entry name" value="Mce"/>
</dbReference>
<dbReference type="PANTHER" id="PTHR33371">
    <property type="entry name" value="INTERMEMBRANE PHOSPHOLIPID TRANSPORT SYSTEM BINDING PROTEIN MLAD-RELATED"/>
    <property type="match status" value="1"/>
</dbReference>
<dbReference type="InterPro" id="IPR024516">
    <property type="entry name" value="Mce_C"/>
</dbReference>
<dbReference type="PANTHER" id="PTHR33371:SF16">
    <property type="entry name" value="MCE-FAMILY PROTEIN MCE3F"/>
    <property type="match status" value="1"/>
</dbReference>
<gene>
    <name evidence="4" type="ORF">EWH70_01680</name>
</gene>
<protein>
    <submittedName>
        <fullName evidence="4">MCE family protein</fullName>
    </submittedName>
</protein>
<evidence type="ECO:0000313" key="4">
    <source>
        <dbReference type="EMBL" id="RZQ65818.1"/>
    </source>
</evidence>
<organism evidence="4 5">
    <name type="scientific">Amycolatopsis suaedae</name>
    <dbReference type="NCBI Taxonomy" id="2510978"/>
    <lineage>
        <taxon>Bacteria</taxon>
        <taxon>Bacillati</taxon>
        <taxon>Actinomycetota</taxon>
        <taxon>Actinomycetes</taxon>
        <taxon>Pseudonocardiales</taxon>
        <taxon>Pseudonocardiaceae</taxon>
        <taxon>Amycolatopsis</taxon>
    </lineage>
</organism>
<keyword evidence="5" id="KW-1185">Reference proteome</keyword>
<proteinExistence type="predicted"/>
<dbReference type="Pfam" id="PF02470">
    <property type="entry name" value="MlaD"/>
    <property type="match status" value="1"/>
</dbReference>
<dbReference type="GO" id="GO:0005576">
    <property type="term" value="C:extracellular region"/>
    <property type="evidence" value="ECO:0007669"/>
    <property type="project" value="TreeGrafter"/>
</dbReference>
<comment type="caution">
    <text evidence="4">The sequence shown here is derived from an EMBL/GenBank/DDBJ whole genome shotgun (WGS) entry which is preliminary data.</text>
</comment>
<dbReference type="InterPro" id="IPR052336">
    <property type="entry name" value="MlaD_Phospholipid_Transporter"/>
</dbReference>
<feature type="region of interest" description="Disordered" evidence="1">
    <location>
        <begin position="331"/>
        <end position="350"/>
    </location>
</feature>
<evidence type="ECO:0000259" key="2">
    <source>
        <dbReference type="Pfam" id="PF02470"/>
    </source>
</evidence>
<dbReference type="AlphaFoldDB" id="A0A4Q7JER9"/>
<evidence type="ECO:0000313" key="5">
    <source>
        <dbReference type="Proteomes" id="UP000292003"/>
    </source>
</evidence>
<dbReference type="OrthoDB" id="4741753at2"/>
<accession>A0A4Q7JER9</accession>
<dbReference type="Pfam" id="PF11887">
    <property type="entry name" value="Mce4_CUP1"/>
    <property type="match status" value="1"/>
</dbReference>
<dbReference type="NCBIfam" id="TIGR00996">
    <property type="entry name" value="Mtu_fam_mce"/>
    <property type="match status" value="1"/>
</dbReference>
<name>A0A4Q7JER9_9PSEU</name>
<feature type="domain" description="Mammalian cell entry C-terminal" evidence="3">
    <location>
        <begin position="139"/>
        <end position="290"/>
    </location>
</feature>
<evidence type="ECO:0000259" key="3">
    <source>
        <dbReference type="Pfam" id="PF11887"/>
    </source>
</evidence>
<dbReference type="EMBL" id="SFCC01000001">
    <property type="protein sequence ID" value="RZQ65818.1"/>
    <property type="molecule type" value="Genomic_DNA"/>
</dbReference>
<dbReference type="InterPro" id="IPR003399">
    <property type="entry name" value="Mce/MlaD"/>
</dbReference>
<dbReference type="RefSeq" id="WP_130473386.1">
    <property type="nucleotide sequence ID" value="NZ_SFCC01000001.1"/>
</dbReference>
<dbReference type="Proteomes" id="UP000292003">
    <property type="component" value="Unassembled WGS sequence"/>
</dbReference>
<sequence>MLTRFVRIQVIVFLVLALAGVAYVGARYARLDALFGGAGYQVRLQLPDSGGVFTNAEVTYRGVGIGRVGELRLVDGGVEVDLHIDDDAPAVPADLDVAVANRSAVGEQYLDLRPRRAGEPFLAGGAVIRPAAPVLPPPVDSVLLNLDRLVESVPKDELRTVVDELYDATEGAGPHLQTLLDTTASVTRAATEHLPQTLSLIADAGPVLRTQADMAGALSSFGTNAKLVAEQLTRSDGDIRALISSAPATARQVSALLAESGPGLGTVLANLLTTSNVLLTRQEGVERLLVVTPAAVDAAGRILRPEGTSAGLQTTFFTPPPCTRGYEGTPYRNGLDVSPAPLNTAARCTG</sequence>
<evidence type="ECO:0000256" key="1">
    <source>
        <dbReference type="SAM" id="MobiDB-lite"/>
    </source>
</evidence>
<feature type="domain" description="Mce/MlaD" evidence="2">
    <location>
        <begin position="39"/>
        <end position="114"/>
    </location>
</feature>
<reference evidence="4 5" key="1">
    <citation type="submission" date="2019-02" db="EMBL/GenBank/DDBJ databases">
        <title>Draft genome sequence of Amycolatopsis sp. 8-3EHSu isolated from roots of Suaeda maritima.</title>
        <authorList>
            <person name="Duangmal K."/>
            <person name="Chantavorakit T."/>
        </authorList>
    </citation>
    <scope>NUCLEOTIDE SEQUENCE [LARGE SCALE GENOMIC DNA]</scope>
    <source>
        <strain evidence="4 5">8-3EHSu</strain>
    </source>
</reference>